<proteinExistence type="predicted"/>
<keyword evidence="10" id="KW-1185">Reference proteome</keyword>
<evidence type="ECO:0000259" key="8">
    <source>
        <dbReference type="SMART" id="SM01328"/>
    </source>
</evidence>
<evidence type="ECO:0000256" key="1">
    <source>
        <dbReference type="ARBA" id="ARBA00004167"/>
    </source>
</evidence>
<dbReference type="GO" id="GO:0031849">
    <property type="term" value="F:olfactory receptor binding"/>
    <property type="evidence" value="ECO:0007669"/>
    <property type="project" value="TreeGrafter"/>
</dbReference>
<keyword evidence="6" id="KW-1133">Transmembrane helix</keyword>
<dbReference type="OrthoDB" id="8121437at2759"/>
<reference evidence="9" key="2">
    <citation type="submission" date="2025-09" db="UniProtKB">
        <authorList>
            <consortium name="Ensembl"/>
        </authorList>
    </citation>
    <scope>IDENTIFICATION</scope>
</reference>
<dbReference type="GO" id="GO:0008270">
    <property type="term" value="F:zinc ion binding"/>
    <property type="evidence" value="ECO:0007669"/>
    <property type="project" value="UniProtKB-KW"/>
</dbReference>
<evidence type="ECO:0000256" key="2">
    <source>
        <dbReference type="ARBA" id="ARBA00022692"/>
    </source>
</evidence>
<evidence type="ECO:0000313" key="10">
    <source>
        <dbReference type="Proteomes" id="UP000261540"/>
    </source>
</evidence>
<evidence type="ECO:0000313" key="9">
    <source>
        <dbReference type="Ensembl" id="ENSPKIP00000030774.1"/>
    </source>
</evidence>
<sequence>MATDWTPALWSDTFAQLEEDELEHGDSWAFQFNYSLTETLTNEERRRGWKIYSSSARGSFSCSRCSKQWTSARAVVLFRYRLQSSLCRGTVIMRPFGQACRRCDRDFERPGFSPKVVEDVLLCLFGKIRKNCYGEEEEGDEDLGSDSSEKGWTKPHESALCEACSQNICCQDE</sequence>
<evidence type="ECO:0000256" key="4">
    <source>
        <dbReference type="ARBA" id="ARBA00022771"/>
    </source>
</evidence>
<keyword evidence="2" id="KW-0812">Transmembrane</keyword>
<dbReference type="GO" id="GO:0006612">
    <property type="term" value="P:protein targeting to membrane"/>
    <property type="evidence" value="ECO:0007669"/>
    <property type="project" value="TreeGrafter"/>
</dbReference>
<dbReference type="GeneTree" id="ENSGT00940000164175"/>
<evidence type="ECO:0000256" key="3">
    <source>
        <dbReference type="ARBA" id="ARBA00022723"/>
    </source>
</evidence>
<dbReference type="SMART" id="SM01328">
    <property type="entry name" value="zf-3CxxC"/>
    <property type="match status" value="1"/>
</dbReference>
<dbReference type="PANTHER" id="PTHR14402:SF20">
    <property type="entry name" value="RECEPTOR-TRANSPORTING PROTEIN 2"/>
    <property type="match status" value="1"/>
</dbReference>
<feature type="domain" description="3CxxC-type" evidence="8">
    <location>
        <begin position="55"/>
        <end position="167"/>
    </location>
</feature>
<evidence type="ECO:0000256" key="7">
    <source>
        <dbReference type="ARBA" id="ARBA00023136"/>
    </source>
</evidence>
<protein>
    <submittedName>
        <fullName evidence="9">Receptor-transporting protein 4-like</fullName>
    </submittedName>
</protein>
<dbReference type="PANTHER" id="PTHR14402">
    <property type="entry name" value="RECEPTOR TRANSPORTING PROTEIN"/>
    <property type="match status" value="1"/>
</dbReference>
<dbReference type="GO" id="GO:0051205">
    <property type="term" value="P:protein insertion into membrane"/>
    <property type="evidence" value="ECO:0007669"/>
    <property type="project" value="TreeGrafter"/>
</dbReference>
<evidence type="ECO:0000256" key="5">
    <source>
        <dbReference type="ARBA" id="ARBA00022833"/>
    </source>
</evidence>
<keyword evidence="4" id="KW-0863">Zinc-finger</keyword>
<dbReference type="GO" id="GO:0016020">
    <property type="term" value="C:membrane"/>
    <property type="evidence" value="ECO:0007669"/>
    <property type="project" value="UniProtKB-SubCell"/>
</dbReference>
<reference evidence="9" key="1">
    <citation type="submission" date="2025-08" db="UniProtKB">
        <authorList>
            <consortium name="Ensembl"/>
        </authorList>
    </citation>
    <scope>IDENTIFICATION</scope>
</reference>
<dbReference type="Proteomes" id="UP000261540">
    <property type="component" value="Unplaced"/>
</dbReference>
<dbReference type="KEGG" id="pki:111839768"/>
<keyword evidence="3" id="KW-0479">Metal-binding</keyword>
<keyword evidence="5" id="KW-0862">Zinc</keyword>
<organism evidence="9 10">
    <name type="scientific">Paramormyrops kingsleyae</name>
    <dbReference type="NCBI Taxonomy" id="1676925"/>
    <lineage>
        <taxon>Eukaryota</taxon>
        <taxon>Metazoa</taxon>
        <taxon>Chordata</taxon>
        <taxon>Craniata</taxon>
        <taxon>Vertebrata</taxon>
        <taxon>Euteleostomi</taxon>
        <taxon>Actinopterygii</taxon>
        <taxon>Neopterygii</taxon>
        <taxon>Teleostei</taxon>
        <taxon>Osteoglossocephala</taxon>
        <taxon>Osteoglossomorpha</taxon>
        <taxon>Osteoglossiformes</taxon>
        <taxon>Mormyridae</taxon>
        <taxon>Paramormyrops</taxon>
    </lineage>
</organism>
<dbReference type="STRING" id="1676925.ENSPKIP00000030774"/>
<dbReference type="InterPro" id="IPR026096">
    <property type="entry name" value="R-trans_p"/>
</dbReference>
<dbReference type="InterPro" id="IPR027377">
    <property type="entry name" value="ZAR1/RTP1-5-like_Znf-3CxxC"/>
</dbReference>
<dbReference type="Ensembl" id="ENSPKIT00000011603.1">
    <property type="protein sequence ID" value="ENSPKIP00000030774.1"/>
    <property type="gene ID" value="ENSPKIG00000011509.1"/>
</dbReference>
<dbReference type="Pfam" id="PF13695">
    <property type="entry name" value="Zn_ribbon_3CxxC"/>
    <property type="match status" value="1"/>
</dbReference>
<dbReference type="AlphaFoldDB" id="A0A3B3SJ48"/>
<name>A0A3B3SJ48_9TELE</name>
<evidence type="ECO:0000256" key="6">
    <source>
        <dbReference type="ARBA" id="ARBA00022989"/>
    </source>
</evidence>
<accession>A0A3B3SJ48</accession>
<keyword evidence="7" id="KW-0472">Membrane</keyword>
<comment type="subcellular location">
    <subcellularLocation>
        <location evidence="1">Membrane</location>
        <topology evidence="1">Single-pass membrane protein</topology>
    </subcellularLocation>
</comment>